<organism evidence="3 7">
    <name type="scientific">Crassostrea virginica</name>
    <name type="common">Eastern oyster</name>
    <dbReference type="NCBI Taxonomy" id="6565"/>
    <lineage>
        <taxon>Eukaryota</taxon>
        <taxon>Metazoa</taxon>
        <taxon>Spiralia</taxon>
        <taxon>Lophotrochozoa</taxon>
        <taxon>Mollusca</taxon>
        <taxon>Bivalvia</taxon>
        <taxon>Autobranchia</taxon>
        <taxon>Pteriomorphia</taxon>
        <taxon>Ostreida</taxon>
        <taxon>Ostreoidea</taxon>
        <taxon>Ostreidae</taxon>
        <taxon>Crassostrea</taxon>
    </lineage>
</organism>
<dbReference type="InterPro" id="IPR011333">
    <property type="entry name" value="SKP1/BTB/POZ_sf"/>
</dbReference>
<accession>A0A8B8CEC2</accession>
<dbReference type="RefSeq" id="XP_022314128.1">
    <property type="nucleotide sequence ID" value="XM_022458420.1"/>
</dbReference>
<dbReference type="SUPFAM" id="SSF54695">
    <property type="entry name" value="POZ domain"/>
    <property type="match status" value="1"/>
</dbReference>
<dbReference type="RefSeq" id="XP_022314124.1">
    <property type="nucleotide sequence ID" value="XM_022458416.1"/>
</dbReference>
<evidence type="ECO:0000259" key="2">
    <source>
        <dbReference type="PROSITE" id="PS50097"/>
    </source>
</evidence>
<dbReference type="PANTHER" id="PTHR24410:SF47">
    <property type="entry name" value="BTB DOMAIN-CONTAINING PROTEIN"/>
    <property type="match status" value="1"/>
</dbReference>
<dbReference type="InterPro" id="IPR051481">
    <property type="entry name" value="BTB-POZ/Galectin-3-binding"/>
</dbReference>
<dbReference type="Proteomes" id="UP000694844">
    <property type="component" value="Chromosome 2"/>
</dbReference>
<dbReference type="Pfam" id="PF07707">
    <property type="entry name" value="BACK"/>
    <property type="match status" value="1"/>
</dbReference>
<dbReference type="InterPro" id="IPR000210">
    <property type="entry name" value="BTB/POZ_dom"/>
</dbReference>
<sequence>MKRFSPSGQHYPDPSMPPENAPEVIEGQPLTTESKKVKTNQSFESLFDSESLCDVVLNVNDGQFIFRGHKMILGLKSEILATMLNELHSNETQSRPVLHLKEAPECSMVFSRFLYFIYSGAVWLHRDYVLPLHSLAEKYQVKPLIQHCQSYISQILFNMISASDGCRGFSLDIICDIYEGNLYSDEICDLCYKVLCAKFRDLSTSERWPFCSWHLVSDLLKCDDCNAEENVILTSATEWMKRNQLADKNLIEDILVNIRYPLLHRKVLYHLQKNGVFKNFPQVQELVENAVRYHCFKDVPEARDDFVGIQFTKRTVYRTRPNSAENNRTNSPDTLSNSSQNFNRSVQSQTHHNSPAVFIQNPQLVDSQIYSNLIQDTSEYHRLREVVPAPPSPPLQPTVSPISHLYNVSSAANYVQNASVQTGDRSS</sequence>
<dbReference type="KEGG" id="cvn:111118791"/>
<dbReference type="RefSeq" id="XP_022314125.1">
    <property type="nucleotide sequence ID" value="XM_022458417.1"/>
</dbReference>
<evidence type="ECO:0000256" key="1">
    <source>
        <dbReference type="SAM" id="MobiDB-lite"/>
    </source>
</evidence>
<dbReference type="Pfam" id="PF00651">
    <property type="entry name" value="BTB"/>
    <property type="match status" value="1"/>
</dbReference>
<dbReference type="Gene3D" id="3.30.710.10">
    <property type="entry name" value="Potassium Channel Kv1.1, Chain A"/>
    <property type="match status" value="1"/>
</dbReference>
<dbReference type="InterPro" id="IPR011705">
    <property type="entry name" value="BACK"/>
</dbReference>
<evidence type="ECO:0000313" key="3">
    <source>
        <dbReference type="Proteomes" id="UP000694844"/>
    </source>
</evidence>
<dbReference type="PROSITE" id="PS50097">
    <property type="entry name" value="BTB"/>
    <property type="match status" value="1"/>
</dbReference>
<name>A0A8B8CEC2_CRAVI</name>
<dbReference type="PANTHER" id="PTHR24410">
    <property type="entry name" value="HL07962P-RELATED"/>
    <property type="match status" value="1"/>
</dbReference>
<feature type="region of interest" description="Disordered" evidence="1">
    <location>
        <begin position="318"/>
        <end position="352"/>
    </location>
</feature>
<feature type="domain" description="BTB" evidence="2">
    <location>
        <begin position="53"/>
        <end position="126"/>
    </location>
</feature>
<feature type="region of interest" description="Disordered" evidence="1">
    <location>
        <begin position="1"/>
        <end position="24"/>
    </location>
</feature>
<dbReference type="GeneID" id="111118791"/>
<feature type="compositionally biased region" description="Polar residues" evidence="1">
    <location>
        <begin position="320"/>
        <end position="352"/>
    </location>
</feature>
<dbReference type="Gene3D" id="1.25.40.420">
    <property type="match status" value="1"/>
</dbReference>
<evidence type="ECO:0000313" key="8">
    <source>
        <dbReference type="RefSeq" id="XP_022314128.1"/>
    </source>
</evidence>
<dbReference type="RefSeq" id="XP_022314126.1">
    <property type="nucleotide sequence ID" value="XM_022458418.1"/>
</dbReference>
<proteinExistence type="predicted"/>
<evidence type="ECO:0000313" key="4">
    <source>
        <dbReference type="RefSeq" id="XP_022314124.1"/>
    </source>
</evidence>
<keyword evidence="3" id="KW-1185">Reference proteome</keyword>
<evidence type="ECO:0000313" key="5">
    <source>
        <dbReference type="RefSeq" id="XP_022314125.1"/>
    </source>
</evidence>
<dbReference type="RefSeq" id="XP_022314127.1">
    <property type="nucleotide sequence ID" value="XM_022458419.1"/>
</dbReference>
<reference evidence="4 5" key="1">
    <citation type="submission" date="2025-04" db="UniProtKB">
        <authorList>
            <consortium name="RefSeq"/>
        </authorList>
    </citation>
    <scope>IDENTIFICATION</scope>
    <source>
        <tissue evidence="4 5">Whole sample</tissue>
    </source>
</reference>
<protein>
    <submittedName>
        <fullName evidence="4 5">BTB/POZ domain-containing protein 17-like</fullName>
    </submittedName>
</protein>
<evidence type="ECO:0000313" key="7">
    <source>
        <dbReference type="RefSeq" id="XP_022314127.1"/>
    </source>
</evidence>
<gene>
    <name evidence="4 5 6 7 8" type="primary">LOC111118791</name>
</gene>
<evidence type="ECO:0000313" key="6">
    <source>
        <dbReference type="RefSeq" id="XP_022314126.1"/>
    </source>
</evidence>
<dbReference type="AlphaFoldDB" id="A0A8B8CEC2"/>
<dbReference type="SMART" id="SM00225">
    <property type="entry name" value="BTB"/>
    <property type="match status" value="1"/>
</dbReference>
<dbReference type="OrthoDB" id="2359033at2759"/>